<dbReference type="SUPFAM" id="SSF49599">
    <property type="entry name" value="TRAF domain-like"/>
    <property type="match status" value="1"/>
</dbReference>
<dbReference type="InterPro" id="IPR044286">
    <property type="entry name" value="SINL_plant"/>
</dbReference>
<accession>A0A3L6SEK4</accession>
<dbReference type="InterPro" id="IPR013010">
    <property type="entry name" value="Znf_SIAH"/>
</dbReference>
<keyword evidence="8" id="KW-1185">Reference proteome</keyword>
<sequence>MARPPKAARSREGRPSPPPCASHGQACGGAATYAACAEVDAFVPDAKLPVPFQEHGDHERACPWAPCYCPDLGCGAFTSPPRLLEHFRAGHPFWPVTDVSYGKPCRIAVPRSPQGLHVLVGQEDRCVFLVSSSTLGPATCVSVVCVRANGDAAAGVAQFKCTLWVEDPRGSRTLAMLAFPV</sequence>
<reference evidence="8" key="1">
    <citation type="journal article" date="2019" name="Nat. Commun.">
        <title>The genome of broomcorn millet.</title>
        <authorList>
            <person name="Zou C."/>
            <person name="Miki D."/>
            <person name="Li D."/>
            <person name="Tang Q."/>
            <person name="Xiao L."/>
            <person name="Rajput S."/>
            <person name="Deng P."/>
            <person name="Jia W."/>
            <person name="Huang R."/>
            <person name="Zhang M."/>
            <person name="Sun Y."/>
            <person name="Hu J."/>
            <person name="Fu X."/>
            <person name="Schnable P.S."/>
            <person name="Li F."/>
            <person name="Zhang H."/>
            <person name="Feng B."/>
            <person name="Zhu X."/>
            <person name="Liu R."/>
            <person name="Schnable J.C."/>
            <person name="Zhu J.-K."/>
            <person name="Zhang H."/>
        </authorList>
    </citation>
    <scope>NUCLEOTIDE SEQUENCE [LARGE SCALE GENOMIC DNA]</scope>
</reference>
<evidence type="ECO:0000313" key="8">
    <source>
        <dbReference type="Proteomes" id="UP000275267"/>
    </source>
</evidence>
<feature type="region of interest" description="Disordered" evidence="5">
    <location>
        <begin position="1"/>
        <end position="21"/>
    </location>
</feature>
<evidence type="ECO:0000256" key="2">
    <source>
        <dbReference type="ARBA" id="ARBA00022771"/>
    </source>
</evidence>
<comment type="caution">
    <text evidence="7">The sequence shown here is derived from an EMBL/GenBank/DDBJ whole genome shotgun (WGS) entry which is preliminary data.</text>
</comment>
<dbReference type="EMBL" id="PQIB02000005">
    <property type="protein sequence ID" value="RLN19487.1"/>
    <property type="molecule type" value="Genomic_DNA"/>
</dbReference>
<dbReference type="PANTHER" id="PTHR46632">
    <property type="entry name" value="E3 UBIQUITIN-PROTEIN LIGASE SINA-LIKE 4"/>
    <property type="match status" value="1"/>
</dbReference>
<keyword evidence="3" id="KW-0862">Zinc</keyword>
<evidence type="ECO:0000256" key="5">
    <source>
        <dbReference type="SAM" id="MobiDB-lite"/>
    </source>
</evidence>
<gene>
    <name evidence="7" type="ORF">C2845_PM02G11100</name>
</gene>
<proteinExistence type="predicted"/>
<dbReference type="AlphaFoldDB" id="A0A3L6SEK4"/>
<dbReference type="PROSITE" id="PS51081">
    <property type="entry name" value="ZF_SIAH"/>
    <property type="match status" value="1"/>
</dbReference>
<dbReference type="OrthoDB" id="4788989at2759"/>
<protein>
    <recommendedName>
        <fullName evidence="6">SIAH-type domain-containing protein</fullName>
    </recommendedName>
</protein>
<keyword evidence="1" id="KW-0479">Metal-binding</keyword>
<dbReference type="PANTHER" id="PTHR46632:SF9">
    <property type="entry name" value="RING-TYPE E3 UBIQUITIN TRANSFERASE"/>
    <property type="match status" value="1"/>
</dbReference>
<feature type="domain" description="SIAH-type" evidence="6">
    <location>
        <begin position="15"/>
        <end position="92"/>
    </location>
</feature>
<dbReference type="GO" id="GO:0008270">
    <property type="term" value="F:zinc ion binding"/>
    <property type="evidence" value="ECO:0007669"/>
    <property type="project" value="UniProtKB-KW"/>
</dbReference>
<name>A0A3L6SEK4_PANMI</name>
<dbReference type="Proteomes" id="UP000275267">
    <property type="component" value="Unassembled WGS sequence"/>
</dbReference>
<organism evidence="7 8">
    <name type="scientific">Panicum miliaceum</name>
    <name type="common">Proso millet</name>
    <name type="synonym">Broomcorn millet</name>
    <dbReference type="NCBI Taxonomy" id="4540"/>
    <lineage>
        <taxon>Eukaryota</taxon>
        <taxon>Viridiplantae</taxon>
        <taxon>Streptophyta</taxon>
        <taxon>Embryophyta</taxon>
        <taxon>Tracheophyta</taxon>
        <taxon>Spermatophyta</taxon>
        <taxon>Magnoliopsida</taxon>
        <taxon>Liliopsida</taxon>
        <taxon>Poales</taxon>
        <taxon>Poaceae</taxon>
        <taxon>PACMAD clade</taxon>
        <taxon>Panicoideae</taxon>
        <taxon>Panicodae</taxon>
        <taxon>Paniceae</taxon>
        <taxon>Panicinae</taxon>
        <taxon>Panicum</taxon>
        <taxon>Panicum sect. Panicum</taxon>
    </lineage>
</organism>
<evidence type="ECO:0000256" key="3">
    <source>
        <dbReference type="ARBA" id="ARBA00022833"/>
    </source>
</evidence>
<keyword evidence="2 4" id="KW-0863">Zinc-finger</keyword>
<evidence type="ECO:0000259" key="6">
    <source>
        <dbReference type="PROSITE" id="PS51081"/>
    </source>
</evidence>
<evidence type="ECO:0000313" key="7">
    <source>
        <dbReference type="EMBL" id="RLN19487.1"/>
    </source>
</evidence>
<evidence type="ECO:0000256" key="4">
    <source>
        <dbReference type="PROSITE-ProRule" id="PRU00455"/>
    </source>
</evidence>
<evidence type="ECO:0000256" key="1">
    <source>
        <dbReference type="ARBA" id="ARBA00022723"/>
    </source>
</evidence>